<dbReference type="InterPro" id="IPR001344">
    <property type="entry name" value="Chloro_AB-bd_pln"/>
</dbReference>
<comment type="subcellular location">
    <subcellularLocation>
        <location evidence="1">Plastid</location>
        <location evidence="1">Chloroplast</location>
    </subcellularLocation>
</comment>
<evidence type="ECO:0000256" key="1">
    <source>
        <dbReference type="ARBA" id="ARBA00004229"/>
    </source>
</evidence>
<dbReference type="InterPro" id="IPR022796">
    <property type="entry name" value="Chloroa_b-bind"/>
</dbReference>
<dbReference type="SUPFAM" id="SSF103511">
    <property type="entry name" value="Chlorophyll a-b binding protein"/>
    <property type="match status" value="2"/>
</dbReference>
<proteinExistence type="predicted"/>
<evidence type="ECO:0000313" key="6">
    <source>
        <dbReference type="Proteomes" id="UP001642464"/>
    </source>
</evidence>
<keyword evidence="4" id="KW-0934">Plastid</keyword>
<reference evidence="5 6" key="1">
    <citation type="submission" date="2024-02" db="EMBL/GenBank/DDBJ databases">
        <authorList>
            <person name="Chen Y."/>
            <person name="Shah S."/>
            <person name="Dougan E. K."/>
            <person name="Thang M."/>
            <person name="Chan C."/>
        </authorList>
    </citation>
    <scope>NUCLEOTIDE SEQUENCE [LARGE SCALE GENOMIC DNA]</scope>
</reference>
<evidence type="ECO:0000256" key="3">
    <source>
        <dbReference type="ARBA" id="ARBA00022531"/>
    </source>
</evidence>
<evidence type="ECO:0000313" key="5">
    <source>
        <dbReference type="EMBL" id="CAK9109265.1"/>
    </source>
</evidence>
<evidence type="ECO:0000256" key="4">
    <source>
        <dbReference type="ARBA" id="ARBA00022640"/>
    </source>
</evidence>
<dbReference type="Pfam" id="PF00504">
    <property type="entry name" value="Chloroa_b-bind"/>
    <property type="match status" value="2"/>
</dbReference>
<keyword evidence="3" id="KW-0602">Photosynthesis</keyword>
<dbReference type="EMBL" id="CAXAMM010043253">
    <property type="protein sequence ID" value="CAK9109265.1"/>
    <property type="molecule type" value="Genomic_DNA"/>
</dbReference>
<dbReference type="Proteomes" id="UP001642464">
    <property type="component" value="Unassembled WGS sequence"/>
</dbReference>
<sequence>MAFCEVPQDQSPGTPAAAGDFGFKVLTSSDPAEKTKKLSAELANGRLAMMAIIGMFFQDGLTGSAWGDWANYTASPLRAEPASAAAAAAAAAKAAAVAKGAAAAKGATATGSAVAGSAGVGSLKEKGVSGKGSPEFDPSTQIGAMAPLGFFDPAGFCKKGDEAGFRNLRAAEIKHGRAAMMAALGAVVQHYVKFPGFESVPSGLAAAVTPPGSYGFIALFAVSGALELGLWTESDDKEPGNFGDPVGFNQYTQEMRERELNNGRFAMFAALGIISAELYTGKDAIEQFGL</sequence>
<dbReference type="Gene3D" id="1.10.3460.10">
    <property type="entry name" value="Chlorophyll a/b binding protein domain"/>
    <property type="match status" value="2"/>
</dbReference>
<gene>
    <name evidence="5" type="ORF">SCF082_LOCUS50778</name>
</gene>
<comment type="caution">
    <text evidence="5">The sequence shown here is derived from an EMBL/GenBank/DDBJ whole genome shotgun (WGS) entry which is preliminary data.</text>
</comment>
<accession>A0ABP0SAG5</accession>
<keyword evidence="2" id="KW-0150">Chloroplast</keyword>
<dbReference type="PANTHER" id="PTHR21649">
    <property type="entry name" value="CHLOROPHYLL A/B BINDING PROTEIN"/>
    <property type="match status" value="1"/>
</dbReference>
<name>A0ABP0SAG5_9DINO</name>
<organism evidence="5 6">
    <name type="scientific">Durusdinium trenchii</name>
    <dbReference type="NCBI Taxonomy" id="1381693"/>
    <lineage>
        <taxon>Eukaryota</taxon>
        <taxon>Sar</taxon>
        <taxon>Alveolata</taxon>
        <taxon>Dinophyceae</taxon>
        <taxon>Suessiales</taxon>
        <taxon>Symbiodiniaceae</taxon>
        <taxon>Durusdinium</taxon>
    </lineage>
</organism>
<evidence type="ECO:0000256" key="2">
    <source>
        <dbReference type="ARBA" id="ARBA00022528"/>
    </source>
</evidence>
<keyword evidence="6" id="KW-1185">Reference proteome</keyword>
<protein>
    <submittedName>
        <fullName evidence="5">Chloroplastic</fullName>
    </submittedName>
</protein>